<gene>
    <name evidence="4" type="ORF">NDN08_000172</name>
</gene>
<reference evidence="4 5" key="1">
    <citation type="journal article" date="2023" name="Nat. Commun.">
        <title>Origin of minicircular mitochondrial genomes in red algae.</title>
        <authorList>
            <person name="Lee Y."/>
            <person name="Cho C.H."/>
            <person name="Lee Y.M."/>
            <person name="Park S.I."/>
            <person name="Yang J.H."/>
            <person name="West J.A."/>
            <person name="Bhattacharya D."/>
            <person name="Yoon H.S."/>
        </authorList>
    </citation>
    <scope>NUCLEOTIDE SEQUENCE [LARGE SCALE GENOMIC DNA]</scope>
    <source>
        <strain evidence="4 5">CCMP1338</strain>
        <tissue evidence="4">Whole cell</tissue>
    </source>
</reference>
<dbReference type="PANTHER" id="PTHR10917:SF0">
    <property type="entry name" value="DNA-DIRECTED RNA POLYMERASES I, II, AND III SUBUNIT RPABC3"/>
    <property type="match status" value="1"/>
</dbReference>
<comment type="caution">
    <text evidence="4">The sequence shown here is derived from an EMBL/GenBank/DDBJ whole genome shotgun (WGS) entry which is preliminary data.</text>
</comment>
<comment type="similarity">
    <text evidence="2">Belongs to the eukaryotic RPB8 RNA polymerase subunit family.</text>
</comment>
<dbReference type="Gene3D" id="2.40.50.140">
    <property type="entry name" value="Nucleic acid-binding proteins"/>
    <property type="match status" value="1"/>
</dbReference>
<organism evidence="4 5">
    <name type="scientific">Rhodosorus marinus</name>
    <dbReference type="NCBI Taxonomy" id="101924"/>
    <lineage>
        <taxon>Eukaryota</taxon>
        <taxon>Rhodophyta</taxon>
        <taxon>Stylonematophyceae</taxon>
        <taxon>Stylonematales</taxon>
        <taxon>Stylonemataceae</taxon>
        <taxon>Rhodosorus</taxon>
    </lineage>
</organism>
<accession>A0AAV8UEH8</accession>
<evidence type="ECO:0008006" key="6">
    <source>
        <dbReference type="Google" id="ProtNLM"/>
    </source>
</evidence>
<evidence type="ECO:0000256" key="2">
    <source>
        <dbReference type="ARBA" id="ARBA00008912"/>
    </source>
</evidence>
<keyword evidence="3" id="KW-0539">Nucleus</keyword>
<dbReference type="GO" id="GO:0006351">
    <property type="term" value="P:DNA-templated transcription"/>
    <property type="evidence" value="ECO:0007669"/>
    <property type="project" value="InterPro"/>
</dbReference>
<dbReference type="SMART" id="SM00658">
    <property type="entry name" value="RPOL8c"/>
    <property type="match status" value="1"/>
</dbReference>
<dbReference type="GO" id="GO:0005665">
    <property type="term" value="C:RNA polymerase II, core complex"/>
    <property type="evidence" value="ECO:0007669"/>
    <property type="project" value="TreeGrafter"/>
</dbReference>
<proteinExistence type="inferred from homology"/>
<evidence type="ECO:0000256" key="3">
    <source>
        <dbReference type="ARBA" id="ARBA00023242"/>
    </source>
</evidence>
<sequence>MGDLLVFVDVFELRELDMVPGKDGKKVKSKKFDKVSRLLAQSESYDTEVILDFNSQILPLYEGEKFELALSRSLYRDRDHQGELEATGDVAYFTPKEGDSHLDDYDYVMHGKIFKYAAENGKAIVYISYGGLLMALKGEPRTLRSNTFKVGDNLYLLLKKFSTQSALQGSEGEQPQRAR</sequence>
<evidence type="ECO:0000313" key="5">
    <source>
        <dbReference type="Proteomes" id="UP001157974"/>
    </source>
</evidence>
<name>A0AAV8UEH8_9RHOD</name>
<dbReference type="Proteomes" id="UP001157974">
    <property type="component" value="Unassembled WGS sequence"/>
</dbReference>
<dbReference type="PANTHER" id="PTHR10917">
    <property type="entry name" value="DNA-DIRECTED RNA POLYMERASES I, II, AND III SUBUNIT RPABC3"/>
    <property type="match status" value="1"/>
</dbReference>
<dbReference type="GO" id="GO:0003899">
    <property type="term" value="F:DNA-directed RNA polymerase activity"/>
    <property type="evidence" value="ECO:0007669"/>
    <property type="project" value="InterPro"/>
</dbReference>
<dbReference type="SUPFAM" id="SSF50249">
    <property type="entry name" value="Nucleic acid-binding proteins"/>
    <property type="match status" value="1"/>
</dbReference>
<dbReference type="GO" id="GO:0005666">
    <property type="term" value="C:RNA polymerase III complex"/>
    <property type="evidence" value="ECO:0007669"/>
    <property type="project" value="TreeGrafter"/>
</dbReference>
<evidence type="ECO:0000313" key="4">
    <source>
        <dbReference type="EMBL" id="KAJ8900873.1"/>
    </source>
</evidence>
<protein>
    <recommendedName>
        <fullName evidence="6">DNA-directed RNA polymerases I, II, and III subunit RPABC3</fullName>
    </recommendedName>
</protein>
<dbReference type="InterPro" id="IPR012340">
    <property type="entry name" value="NA-bd_OB-fold"/>
</dbReference>
<comment type="subcellular location">
    <subcellularLocation>
        <location evidence="1">Nucleus</location>
    </subcellularLocation>
</comment>
<dbReference type="AlphaFoldDB" id="A0AAV8UEH8"/>
<dbReference type="InterPro" id="IPR005570">
    <property type="entry name" value="RPABC3"/>
</dbReference>
<dbReference type="GO" id="GO:0005736">
    <property type="term" value="C:RNA polymerase I complex"/>
    <property type="evidence" value="ECO:0007669"/>
    <property type="project" value="TreeGrafter"/>
</dbReference>
<dbReference type="Pfam" id="PF03870">
    <property type="entry name" value="RNA_pol_Rpb8"/>
    <property type="match status" value="1"/>
</dbReference>
<evidence type="ECO:0000256" key="1">
    <source>
        <dbReference type="ARBA" id="ARBA00004123"/>
    </source>
</evidence>
<keyword evidence="5" id="KW-1185">Reference proteome</keyword>
<dbReference type="EMBL" id="JAMWBK010000013">
    <property type="protein sequence ID" value="KAJ8900873.1"/>
    <property type="molecule type" value="Genomic_DNA"/>
</dbReference>